<protein>
    <submittedName>
        <fullName evidence="1">Uncharacterized protein</fullName>
    </submittedName>
</protein>
<organism evidence="1 4">
    <name type="scientific">Perkinsus olseni</name>
    <name type="common">Perkinsus atlanticus</name>
    <dbReference type="NCBI Taxonomy" id="32597"/>
    <lineage>
        <taxon>Eukaryota</taxon>
        <taxon>Sar</taxon>
        <taxon>Alveolata</taxon>
        <taxon>Perkinsozoa</taxon>
        <taxon>Perkinsea</taxon>
        <taxon>Perkinsida</taxon>
        <taxon>Perkinsidae</taxon>
        <taxon>Perkinsus</taxon>
    </lineage>
</organism>
<reference evidence="3 4" key="1">
    <citation type="submission" date="2020-04" db="EMBL/GenBank/DDBJ databases">
        <title>Perkinsus olseni comparative genomics.</title>
        <authorList>
            <person name="Bogema D.R."/>
        </authorList>
    </citation>
    <scope>NUCLEOTIDE SEQUENCE [LARGE SCALE GENOMIC DNA]</scope>
    <source>
        <strain evidence="1">ATCC PRA-205</strain>
        <strain evidence="2 3">ATCC PRA-207</strain>
    </source>
</reference>
<name>A0A7J6PZI3_PEROL</name>
<comment type="caution">
    <text evidence="1">The sequence shown here is derived from an EMBL/GenBank/DDBJ whole genome shotgun (WGS) entry which is preliminary data.</text>
</comment>
<sequence>FFRIRVMSAEADGADGVPSLQALLEKREELSGVNIDQYPSDKIIKDTYQIPKEGRAAFLITAPLASYFRHHDDEKIDPEGAFLLSDYIRALLRWMVAVSLLSRHSGDNEGFKTGELMAHIGNCLVATSMTAYSGKMAGPPAAAVYHRHVVHKLGEELRRGTEAKNVAAKLVDFDENLGIKTANQ</sequence>
<proteinExistence type="predicted"/>
<dbReference type="AlphaFoldDB" id="A0A7J6PZI3"/>
<feature type="non-terminal residue" evidence="1">
    <location>
        <position position="1"/>
    </location>
</feature>
<evidence type="ECO:0000313" key="2">
    <source>
        <dbReference type="EMBL" id="KAF4732424.1"/>
    </source>
</evidence>
<evidence type="ECO:0000313" key="1">
    <source>
        <dbReference type="EMBL" id="KAF4701412.1"/>
    </source>
</evidence>
<gene>
    <name evidence="1" type="ORF">FOZ62_009964</name>
    <name evidence="2" type="ORF">FOZ63_010897</name>
</gene>
<dbReference type="EMBL" id="JABANM010033353">
    <property type="protein sequence ID" value="KAF4701412.1"/>
    <property type="molecule type" value="Genomic_DNA"/>
</dbReference>
<accession>A0A7J6PZI3</accession>
<evidence type="ECO:0000313" key="4">
    <source>
        <dbReference type="Proteomes" id="UP000574390"/>
    </source>
</evidence>
<dbReference type="Proteomes" id="UP000574390">
    <property type="component" value="Unassembled WGS sequence"/>
</dbReference>
<feature type="non-terminal residue" evidence="1">
    <location>
        <position position="184"/>
    </location>
</feature>
<dbReference type="OMA" id="MAHIGNC"/>
<keyword evidence="3" id="KW-1185">Reference proteome</keyword>
<dbReference type="EMBL" id="JABANO010018069">
    <property type="protein sequence ID" value="KAF4732424.1"/>
    <property type="molecule type" value="Genomic_DNA"/>
</dbReference>
<evidence type="ECO:0000313" key="3">
    <source>
        <dbReference type="Proteomes" id="UP000553632"/>
    </source>
</evidence>
<dbReference type="Proteomes" id="UP000553632">
    <property type="component" value="Unassembled WGS sequence"/>
</dbReference>